<evidence type="ECO:0000313" key="14">
    <source>
        <dbReference type="EMBL" id="MBS7525520.1"/>
    </source>
</evidence>
<dbReference type="PANTHER" id="PTHR11070">
    <property type="entry name" value="UVRD / RECB / PCRA DNA HELICASE FAMILY MEMBER"/>
    <property type="match status" value="1"/>
</dbReference>
<evidence type="ECO:0000256" key="6">
    <source>
        <dbReference type="ARBA" id="ARBA00023125"/>
    </source>
</evidence>
<dbReference type="EC" id="5.6.2.4" evidence="9"/>
<sequence>MSMLTAHQLAASRHFEGPALTLAIPGSGKTTLLLHRLIYLADECDIPPEQILTLTFSKASAGDMRRRYDSLFADKYPYRFPFMTIHRFAYDILKQYLNGTGQKMQLLEDSRKKFAIIAELYRNRHQEPLTEDVYETLLNAFGRYYNLKLSESDVQAENGDQKNVKKTALDTYALFKAYHRYKKQHQLFDFDDMLLYAIKILDQNPKALAFFRNRFPFIQVDEAQDTSKLQFELIEKIAAPRHNLFLVADDDQSIYGFRGAYPQYLLDFPKRFKSASAYYLEDNFRSDAYIVDTAAGVIAENKVRYEKAMHAARPAVNPPAIHLFDDIIERNTFIADQLHTYSGSKAILYRNRISALSLIAALSDTVTDSFYIKDPPIQELSHWMIEDIKAFMTLAMIPQDLEAFKRIAFRTNGYISREMVNSVLNQISMRGALDRLIELPYLEDYQTRTLEGLKSRFEMLSRLRPYDAIHFIETDLGYLDYLRQNGERFGYTMQAIRTRLDAYKAIAKPLTSTVAFFSKLEALKETLVNLNQADAETTLSTIHGAKGLEFDTVFIIDINAHIFPSDDPGLLEEERRLFYVALTRAKDAVHLCHADFVNGGYNEASIFIDSVRRQDASETVSDSAEIKTASR</sequence>
<dbReference type="Gene3D" id="1.10.10.160">
    <property type="match status" value="1"/>
</dbReference>
<feature type="domain" description="UvrD-like helicase ATP-binding" evidence="12">
    <location>
        <begin position="2"/>
        <end position="287"/>
    </location>
</feature>
<keyword evidence="15" id="KW-1185">Reference proteome</keyword>
<keyword evidence="7" id="KW-0413">Isomerase</keyword>
<evidence type="ECO:0000313" key="15">
    <source>
        <dbReference type="Proteomes" id="UP000746471"/>
    </source>
</evidence>
<keyword evidence="4 11" id="KW-0347">Helicase</keyword>
<dbReference type="Pfam" id="PF00580">
    <property type="entry name" value="UvrD-helicase"/>
    <property type="match status" value="1"/>
</dbReference>
<comment type="catalytic activity">
    <reaction evidence="10">
        <text>ATP + H2O = ADP + phosphate + H(+)</text>
        <dbReference type="Rhea" id="RHEA:13065"/>
        <dbReference type="ChEBI" id="CHEBI:15377"/>
        <dbReference type="ChEBI" id="CHEBI:15378"/>
        <dbReference type="ChEBI" id="CHEBI:30616"/>
        <dbReference type="ChEBI" id="CHEBI:43474"/>
        <dbReference type="ChEBI" id="CHEBI:456216"/>
        <dbReference type="EC" id="5.6.2.4"/>
    </reaction>
</comment>
<feature type="binding site" evidence="11">
    <location>
        <begin position="23"/>
        <end position="30"/>
    </location>
    <ligand>
        <name>ATP</name>
        <dbReference type="ChEBI" id="CHEBI:30616"/>
    </ligand>
</feature>
<evidence type="ECO:0000256" key="3">
    <source>
        <dbReference type="ARBA" id="ARBA00022801"/>
    </source>
</evidence>
<evidence type="ECO:0000256" key="8">
    <source>
        <dbReference type="ARBA" id="ARBA00034617"/>
    </source>
</evidence>
<keyword evidence="5 11" id="KW-0067">ATP-binding</keyword>
<keyword evidence="3 11" id="KW-0378">Hydrolase</keyword>
<dbReference type="GO" id="GO:0004386">
    <property type="term" value="F:helicase activity"/>
    <property type="evidence" value="ECO:0007669"/>
    <property type="project" value="UniProtKB-KW"/>
</dbReference>
<comment type="similarity">
    <text evidence="1">Belongs to the helicase family. UvrD subfamily.</text>
</comment>
<proteinExistence type="inferred from homology"/>
<dbReference type="InterPro" id="IPR013986">
    <property type="entry name" value="DExx_box_DNA_helicase_dom_sf"/>
</dbReference>
<dbReference type="InterPro" id="IPR027417">
    <property type="entry name" value="P-loop_NTPase"/>
</dbReference>
<dbReference type="PROSITE" id="PS51198">
    <property type="entry name" value="UVRD_HELICASE_ATP_BIND"/>
    <property type="match status" value="1"/>
</dbReference>
<evidence type="ECO:0000256" key="7">
    <source>
        <dbReference type="ARBA" id="ARBA00023235"/>
    </source>
</evidence>
<dbReference type="RefSeq" id="WP_213235309.1">
    <property type="nucleotide sequence ID" value="NZ_JAHBCL010000003.1"/>
</dbReference>
<evidence type="ECO:0000256" key="5">
    <source>
        <dbReference type="ARBA" id="ARBA00022840"/>
    </source>
</evidence>
<dbReference type="PROSITE" id="PS51217">
    <property type="entry name" value="UVRD_HELICASE_CTER"/>
    <property type="match status" value="1"/>
</dbReference>
<comment type="caution">
    <text evidence="14">The sequence shown here is derived from an EMBL/GenBank/DDBJ whole genome shotgun (WGS) entry which is preliminary data.</text>
</comment>
<dbReference type="PANTHER" id="PTHR11070:SF2">
    <property type="entry name" value="ATP-DEPENDENT DNA HELICASE SRS2"/>
    <property type="match status" value="1"/>
</dbReference>
<dbReference type="InterPro" id="IPR014017">
    <property type="entry name" value="DNA_helicase_UvrD-like_C"/>
</dbReference>
<evidence type="ECO:0000256" key="10">
    <source>
        <dbReference type="ARBA" id="ARBA00048988"/>
    </source>
</evidence>
<protein>
    <recommendedName>
        <fullName evidence="9">DNA 3'-5' helicase</fullName>
        <ecNumber evidence="9">5.6.2.4</ecNumber>
    </recommendedName>
</protein>
<evidence type="ECO:0000256" key="2">
    <source>
        <dbReference type="ARBA" id="ARBA00022741"/>
    </source>
</evidence>
<organism evidence="14 15">
    <name type="scientific">Fusibacter paucivorans</name>
    <dbReference type="NCBI Taxonomy" id="76009"/>
    <lineage>
        <taxon>Bacteria</taxon>
        <taxon>Bacillati</taxon>
        <taxon>Bacillota</taxon>
        <taxon>Clostridia</taxon>
        <taxon>Eubacteriales</taxon>
        <taxon>Eubacteriales Family XII. Incertae Sedis</taxon>
        <taxon>Fusibacter</taxon>
    </lineage>
</organism>
<evidence type="ECO:0000256" key="1">
    <source>
        <dbReference type="ARBA" id="ARBA00009922"/>
    </source>
</evidence>
<dbReference type="CDD" id="cd17932">
    <property type="entry name" value="DEXQc_UvrD"/>
    <property type="match status" value="1"/>
</dbReference>
<feature type="domain" description="UvrD-like helicase C-terminal" evidence="13">
    <location>
        <begin position="288"/>
        <end position="547"/>
    </location>
</feature>
<evidence type="ECO:0000256" key="11">
    <source>
        <dbReference type="PROSITE-ProRule" id="PRU00560"/>
    </source>
</evidence>
<reference evidence="14 15" key="1">
    <citation type="submission" date="2021-05" db="EMBL/GenBank/DDBJ databases">
        <title>Fusibacter ferrireducens sp. nov., an anaerobic, sulfur- and Fe-reducing bacterium isolated from the mangrove sediment.</title>
        <authorList>
            <person name="Qiu D."/>
        </authorList>
    </citation>
    <scope>NUCLEOTIDE SEQUENCE [LARGE SCALE GENOMIC DNA]</scope>
    <source>
        <strain evidence="14 15">DSM 12116</strain>
    </source>
</reference>
<name>A0ABS5PK42_9FIRM</name>
<keyword evidence="2 11" id="KW-0547">Nucleotide-binding</keyword>
<dbReference type="Pfam" id="PF13361">
    <property type="entry name" value="UvrD_C"/>
    <property type="match status" value="1"/>
</dbReference>
<dbReference type="InterPro" id="IPR000212">
    <property type="entry name" value="DNA_helicase_UvrD/REP"/>
</dbReference>
<evidence type="ECO:0000256" key="9">
    <source>
        <dbReference type="ARBA" id="ARBA00034808"/>
    </source>
</evidence>
<evidence type="ECO:0000259" key="13">
    <source>
        <dbReference type="PROSITE" id="PS51217"/>
    </source>
</evidence>
<dbReference type="SUPFAM" id="SSF52540">
    <property type="entry name" value="P-loop containing nucleoside triphosphate hydrolases"/>
    <property type="match status" value="1"/>
</dbReference>
<evidence type="ECO:0000259" key="12">
    <source>
        <dbReference type="PROSITE" id="PS51198"/>
    </source>
</evidence>
<keyword evidence="6" id="KW-0238">DNA-binding</keyword>
<dbReference type="Gene3D" id="1.10.486.10">
    <property type="entry name" value="PCRA, domain 4"/>
    <property type="match status" value="1"/>
</dbReference>
<comment type="catalytic activity">
    <reaction evidence="8">
        <text>Couples ATP hydrolysis with the unwinding of duplex DNA by translocating in the 3'-5' direction.</text>
        <dbReference type="EC" id="5.6.2.4"/>
    </reaction>
</comment>
<dbReference type="Proteomes" id="UP000746471">
    <property type="component" value="Unassembled WGS sequence"/>
</dbReference>
<gene>
    <name evidence="14" type="ORF">KHM83_02370</name>
</gene>
<dbReference type="Gene3D" id="3.40.50.300">
    <property type="entry name" value="P-loop containing nucleotide triphosphate hydrolases"/>
    <property type="match status" value="2"/>
</dbReference>
<evidence type="ECO:0000256" key="4">
    <source>
        <dbReference type="ARBA" id="ARBA00022806"/>
    </source>
</evidence>
<dbReference type="InterPro" id="IPR014016">
    <property type="entry name" value="UvrD-like_ATP-bd"/>
</dbReference>
<accession>A0ABS5PK42</accession>
<dbReference type="EMBL" id="JAHBCL010000003">
    <property type="protein sequence ID" value="MBS7525520.1"/>
    <property type="molecule type" value="Genomic_DNA"/>
</dbReference>